<keyword evidence="1" id="KW-0732">Signal</keyword>
<evidence type="ECO:0008006" key="4">
    <source>
        <dbReference type="Google" id="ProtNLM"/>
    </source>
</evidence>
<protein>
    <recommendedName>
        <fullName evidence="4">Secreted protein</fullName>
    </recommendedName>
</protein>
<feature type="chain" id="PRO_5024380884" description="Secreted protein" evidence="1">
    <location>
        <begin position="24"/>
        <end position="72"/>
    </location>
</feature>
<evidence type="ECO:0000256" key="1">
    <source>
        <dbReference type="SAM" id="SignalP"/>
    </source>
</evidence>
<reference evidence="2 3" key="1">
    <citation type="submission" date="2019-06" db="EMBL/GenBank/DDBJ databases">
        <title>A chromosomal-level reference genome of Carpinus fangiana (Coryloideae, Betulaceae).</title>
        <authorList>
            <person name="Yang X."/>
            <person name="Wang Z."/>
            <person name="Zhang L."/>
            <person name="Hao G."/>
            <person name="Liu J."/>
            <person name="Yang Y."/>
        </authorList>
    </citation>
    <scope>NUCLEOTIDE SEQUENCE [LARGE SCALE GENOMIC DNA]</scope>
    <source>
        <strain evidence="2">Cfa_2016G</strain>
        <tissue evidence="2">Leaf</tissue>
    </source>
</reference>
<proteinExistence type="predicted"/>
<gene>
    <name evidence="2" type="ORF">FH972_012743</name>
</gene>
<dbReference type="AlphaFoldDB" id="A0A5N6R732"/>
<evidence type="ECO:0000313" key="2">
    <source>
        <dbReference type="EMBL" id="KAE8055935.1"/>
    </source>
</evidence>
<keyword evidence="3" id="KW-1185">Reference proteome</keyword>
<evidence type="ECO:0000313" key="3">
    <source>
        <dbReference type="Proteomes" id="UP000327013"/>
    </source>
</evidence>
<organism evidence="2 3">
    <name type="scientific">Carpinus fangiana</name>
    <dbReference type="NCBI Taxonomy" id="176857"/>
    <lineage>
        <taxon>Eukaryota</taxon>
        <taxon>Viridiplantae</taxon>
        <taxon>Streptophyta</taxon>
        <taxon>Embryophyta</taxon>
        <taxon>Tracheophyta</taxon>
        <taxon>Spermatophyta</taxon>
        <taxon>Magnoliopsida</taxon>
        <taxon>eudicotyledons</taxon>
        <taxon>Gunneridae</taxon>
        <taxon>Pentapetalae</taxon>
        <taxon>rosids</taxon>
        <taxon>fabids</taxon>
        <taxon>Fagales</taxon>
        <taxon>Betulaceae</taxon>
        <taxon>Carpinus</taxon>
    </lineage>
</organism>
<accession>A0A5N6R732</accession>
<dbReference type="EMBL" id="CM017325">
    <property type="protein sequence ID" value="KAE8055935.1"/>
    <property type="molecule type" value="Genomic_DNA"/>
</dbReference>
<name>A0A5N6R732_9ROSI</name>
<dbReference type="Proteomes" id="UP000327013">
    <property type="component" value="Chromosome 5"/>
</dbReference>
<feature type="signal peptide" evidence="1">
    <location>
        <begin position="1"/>
        <end position="23"/>
    </location>
</feature>
<sequence>MCLKHWVLQVLWQLFRHQALTLASAIAALLPPPPTMEECRLLNRCFVVVSDDAPLLDFVPRSRSLAGPPTPT</sequence>